<dbReference type="Proteomes" id="UP000828390">
    <property type="component" value="Unassembled WGS sequence"/>
</dbReference>
<dbReference type="EMBL" id="JAIWYP010000009">
    <property type="protein sequence ID" value="KAH3777196.1"/>
    <property type="molecule type" value="Genomic_DNA"/>
</dbReference>
<organism evidence="1 2">
    <name type="scientific">Dreissena polymorpha</name>
    <name type="common">Zebra mussel</name>
    <name type="synonym">Mytilus polymorpha</name>
    <dbReference type="NCBI Taxonomy" id="45954"/>
    <lineage>
        <taxon>Eukaryota</taxon>
        <taxon>Metazoa</taxon>
        <taxon>Spiralia</taxon>
        <taxon>Lophotrochozoa</taxon>
        <taxon>Mollusca</taxon>
        <taxon>Bivalvia</taxon>
        <taxon>Autobranchia</taxon>
        <taxon>Heteroconchia</taxon>
        <taxon>Euheterodonta</taxon>
        <taxon>Imparidentia</taxon>
        <taxon>Neoheterodontei</taxon>
        <taxon>Myida</taxon>
        <taxon>Dreissenoidea</taxon>
        <taxon>Dreissenidae</taxon>
        <taxon>Dreissena</taxon>
    </lineage>
</organism>
<evidence type="ECO:0000313" key="1">
    <source>
        <dbReference type="EMBL" id="KAH3777196.1"/>
    </source>
</evidence>
<evidence type="ECO:0000313" key="2">
    <source>
        <dbReference type="Proteomes" id="UP000828390"/>
    </source>
</evidence>
<name>A0A9D4ECI5_DREPO</name>
<gene>
    <name evidence="1" type="ORF">DPMN_178633</name>
</gene>
<reference evidence="1" key="2">
    <citation type="submission" date="2020-11" db="EMBL/GenBank/DDBJ databases">
        <authorList>
            <person name="McCartney M.A."/>
            <person name="Auch B."/>
            <person name="Kono T."/>
            <person name="Mallez S."/>
            <person name="Becker A."/>
            <person name="Gohl D.M."/>
            <person name="Silverstein K.A.T."/>
            <person name="Koren S."/>
            <person name="Bechman K.B."/>
            <person name="Herman A."/>
            <person name="Abrahante J.E."/>
            <person name="Garbe J."/>
        </authorList>
    </citation>
    <scope>NUCLEOTIDE SEQUENCE</scope>
    <source>
        <strain evidence="1">Duluth1</strain>
        <tissue evidence="1">Whole animal</tissue>
    </source>
</reference>
<accession>A0A9D4ECI5</accession>
<protein>
    <submittedName>
        <fullName evidence="1">Uncharacterized protein</fullName>
    </submittedName>
</protein>
<reference evidence="1" key="1">
    <citation type="journal article" date="2019" name="bioRxiv">
        <title>The Genome of the Zebra Mussel, Dreissena polymorpha: A Resource for Invasive Species Research.</title>
        <authorList>
            <person name="McCartney M.A."/>
            <person name="Auch B."/>
            <person name="Kono T."/>
            <person name="Mallez S."/>
            <person name="Zhang Y."/>
            <person name="Obille A."/>
            <person name="Becker A."/>
            <person name="Abrahante J.E."/>
            <person name="Garbe J."/>
            <person name="Badalamenti J.P."/>
            <person name="Herman A."/>
            <person name="Mangelson H."/>
            <person name="Liachko I."/>
            <person name="Sullivan S."/>
            <person name="Sone E.D."/>
            <person name="Koren S."/>
            <person name="Silverstein K.A.T."/>
            <person name="Beckman K.B."/>
            <person name="Gohl D.M."/>
        </authorList>
    </citation>
    <scope>NUCLEOTIDE SEQUENCE</scope>
    <source>
        <strain evidence="1">Duluth1</strain>
        <tissue evidence="1">Whole animal</tissue>
    </source>
</reference>
<sequence>KNMDDSDMNLLYLCSSGNYKQADAVVRADAPSLAFVVCLFVLQLSTQAVTGYGS</sequence>
<feature type="non-terminal residue" evidence="1">
    <location>
        <position position="54"/>
    </location>
</feature>
<dbReference type="AlphaFoldDB" id="A0A9D4ECI5"/>
<proteinExistence type="predicted"/>
<keyword evidence="2" id="KW-1185">Reference proteome</keyword>
<comment type="caution">
    <text evidence="1">The sequence shown here is derived from an EMBL/GenBank/DDBJ whole genome shotgun (WGS) entry which is preliminary data.</text>
</comment>